<evidence type="ECO:0000313" key="13">
    <source>
        <dbReference type="Proteomes" id="UP001082899"/>
    </source>
</evidence>
<gene>
    <name evidence="12" type="ORF">OVY01_05925</name>
</gene>
<keyword evidence="8" id="KW-0131">Cell cycle</keyword>
<dbReference type="InterPro" id="IPR044068">
    <property type="entry name" value="CB"/>
</dbReference>
<proteinExistence type="predicted"/>
<feature type="domain" description="Core-binding (CB)" evidence="11">
    <location>
        <begin position="279"/>
        <end position="386"/>
    </location>
</feature>
<evidence type="ECO:0000256" key="1">
    <source>
        <dbReference type="ARBA" id="ARBA00004496"/>
    </source>
</evidence>
<dbReference type="InterPro" id="IPR022169">
    <property type="entry name" value="DUF3701"/>
</dbReference>
<keyword evidence="6 9" id="KW-0238">DNA-binding</keyword>
<dbReference type="EMBL" id="JAPMXC010000001">
    <property type="protein sequence ID" value="MCY0386779.1"/>
    <property type="molecule type" value="Genomic_DNA"/>
</dbReference>
<evidence type="ECO:0000256" key="2">
    <source>
        <dbReference type="ARBA" id="ARBA00022490"/>
    </source>
</evidence>
<keyword evidence="5" id="KW-0229">DNA integration</keyword>
<dbReference type="InterPro" id="IPR011010">
    <property type="entry name" value="DNA_brk_join_enz"/>
</dbReference>
<dbReference type="PANTHER" id="PTHR30349">
    <property type="entry name" value="PHAGE INTEGRASE-RELATED"/>
    <property type="match status" value="1"/>
</dbReference>
<accession>A0ABT3ZJR5</accession>
<name>A0ABT3ZJR5_9BURK</name>
<dbReference type="Proteomes" id="UP001082899">
    <property type="component" value="Unassembled WGS sequence"/>
</dbReference>
<comment type="subcellular location">
    <subcellularLocation>
        <location evidence="1">Cytoplasm</location>
    </subcellularLocation>
</comment>
<comment type="caution">
    <text evidence="12">The sequence shown here is derived from an EMBL/GenBank/DDBJ whole genome shotgun (WGS) entry which is preliminary data.</text>
</comment>
<keyword evidence="4" id="KW-0159">Chromosome partition</keyword>
<dbReference type="InterPro" id="IPR013762">
    <property type="entry name" value="Integrase-like_cat_sf"/>
</dbReference>
<dbReference type="PROSITE" id="PS51898">
    <property type="entry name" value="TYR_RECOMBINASE"/>
    <property type="match status" value="1"/>
</dbReference>
<protein>
    <submittedName>
        <fullName evidence="12">Tyrosine-type recombinase/integrase</fullName>
    </submittedName>
</protein>
<evidence type="ECO:0000256" key="7">
    <source>
        <dbReference type="ARBA" id="ARBA00023172"/>
    </source>
</evidence>
<evidence type="ECO:0000256" key="6">
    <source>
        <dbReference type="ARBA" id="ARBA00023125"/>
    </source>
</evidence>
<dbReference type="Gene3D" id="1.10.443.10">
    <property type="entry name" value="Intergrase catalytic core"/>
    <property type="match status" value="1"/>
</dbReference>
<keyword evidence="2" id="KW-0963">Cytoplasm</keyword>
<reference evidence="12" key="1">
    <citation type="submission" date="2022-11" db="EMBL/GenBank/DDBJ databases">
        <title>Robbsia betulipollinis sp. nov., isolated from pollen of birch (Betula pendula).</title>
        <authorList>
            <person name="Shi H."/>
            <person name="Ambika Manirajan B."/>
            <person name="Ratering S."/>
            <person name="Geissler-Plaum R."/>
            <person name="Schnell S."/>
        </authorList>
    </citation>
    <scope>NUCLEOTIDE SEQUENCE</scope>
    <source>
        <strain evidence="12">Bb-Pol-6</strain>
    </source>
</reference>
<organism evidence="12 13">
    <name type="scientific">Robbsia betulipollinis</name>
    <dbReference type="NCBI Taxonomy" id="2981849"/>
    <lineage>
        <taxon>Bacteria</taxon>
        <taxon>Pseudomonadati</taxon>
        <taxon>Pseudomonadota</taxon>
        <taxon>Betaproteobacteria</taxon>
        <taxon>Burkholderiales</taxon>
        <taxon>Burkholderiaceae</taxon>
        <taxon>Robbsia</taxon>
    </lineage>
</organism>
<evidence type="ECO:0000256" key="4">
    <source>
        <dbReference type="ARBA" id="ARBA00022829"/>
    </source>
</evidence>
<evidence type="ECO:0000259" key="10">
    <source>
        <dbReference type="PROSITE" id="PS51898"/>
    </source>
</evidence>
<sequence length="614" mass="66984">MKSVLTSKPRRLGFSHFAFYRAYLEGSDAIDLTDLADRYLNTGRDPRVCRATLIWLQDELAAAARRMHDREAVRLLRLPKRLEGDGPPDRDALSLDAFRENVDADGVFGEAELLTLYQQAHADPARSRQALRETRLRARRFAALRRLEDAIAEPPASSHAVEGWLDPASAARLRSVGVVTLAQLVDMINAYGHRWYRQVPRVGPRAATRIVRWLAAHADSLTPPVQERALAPIRQQARASLMAARLSLSQLAPMDALRLPSAMSGADGLNRAPHGRNLSGAGHDLAAIEAWLCVRPSGSHTWRSYRTQAERIVLWSVFERGKPLSSLDGADLRAYQVFLSDLPAHWRGKRAAPRWSADWRPFAGPLAPASRATALGVLRALFQWLVEQGYLKENPTLAAIERPPPAKKTPRVLTRAQWAAVVDHVQNRLDGMACARANFMLALAYATGMRLAEMASATLGELKPGLIDDAEDSAWVLEVPGKAGRTGKMRAVRLHTGVIGALRRYLAVRGLPANPLECAAGTPLIGRLSATGGPALGAAALAAAFKKLFADAARHLAPRDARAARHLAEASAHWLRHAHGTHAIEAGMPREVVQENLGHASAATPAMYATSTLR</sequence>
<keyword evidence="3" id="KW-0132">Cell division</keyword>
<evidence type="ECO:0000256" key="8">
    <source>
        <dbReference type="ARBA" id="ARBA00023306"/>
    </source>
</evidence>
<dbReference type="InterPro" id="IPR050090">
    <property type="entry name" value="Tyrosine_recombinase_XerCD"/>
</dbReference>
<evidence type="ECO:0000313" key="12">
    <source>
        <dbReference type="EMBL" id="MCY0386779.1"/>
    </source>
</evidence>
<dbReference type="InterPro" id="IPR010998">
    <property type="entry name" value="Integrase_recombinase_N"/>
</dbReference>
<evidence type="ECO:0000256" key="5">
    <source>
        <dbReference type="ARBA" id="ARBA00022908"/>
    </source>
</evidence>
<dbReference type="Gene3D" id="1.10.150.130">
    <property type="match status" value="1"/>
</dbReference>
<dbReference type="Pfam" id="PF12482">
    <property type="entry name" value="DUF3701"/>
    <property type="match status" value="1"/>
</dbReference>
<dbReference type="PANTHER" id="PTHR30349:SF77">
    <property type="entry name" value="TYROSINE RECOMBINASE XERC"/>
    <property type="match status" value="1"/>
</dbReference>
<evidence type="ECO:0000256" key="3">
    <source>
        <dbReference type="ARBA" id="ARBA00022618"/>
    </source>
</evidence>
<feature type="domain" description="Tyr recombinase" evidence="10">
    <location>
        <begin position="408"/>
        <end position="614"/>
    </location>
</feature>
<keyword evidence="7" id="KW-0233">DNA recombination</keyword>
<dbReference type="RefSeq" id="WP_267846393.1">
    <property type="nucleotide sequence ID" value="NZ_JAPMXC010000001.1"/>
</dbReference>
<dbReference type="InterPro" id="IPR002104">
    <property type="entry name" value="Integrase_catalytic"/>
</dbReference>
<dbReference type="SUPFAM" id="SSF56349">
    <property type="entry name" value="DNA breaking-rejoining enzymes"/>
    <property type="match status" value="1"/>
</dbReference>
<dbReference type="PROSITE" id="PS51900">
    <property type="entry name" value="CB"/>
    <property type="match status" value="1"/>
</dbReference>
<dbReference type="CDD" id="cd00397">
    <property type="entry name" value="DNA_BRE_C"/>
    <property type="match status" value="1"/>
</dbReference>
<evidence type="ECO:0000259" key="11">
    <source>
        <dbReference type="PROSITE" id="PS51900"/>
    </source>
</evidence>
<keyword evidence="13" id="KW-1185">Reference proteome</keyword>
<dbReference type="Pfam" id="PF00589">
    <property type="entry name" value="Phage_integrase"/>
    <property type="match status" value="1"/>
</dbReference>
<evidence type="ECO:0000256" key="9">
    <source>
        <dbReference type="PROSITE-ProRule" id="PRU01248"/>
    </source>
</evidence>